<protein>
    <submittedName>
        <fullName evidence="2">Uncharacterized protein</fullName>
    </submittedName>
</protein>
<reference evidence="2" key="1">
    <citation type="submission" date="2014-11" db="EMBL/GenBank/DDBJ databases">
        <authorList>
            <person name="Amaro Gonzalez C."/>
        </authorList>
    </citation>
    <scope>NUCLEOTIDE SEQUENCE</scope>
</reference>
<reference evidence="2" key="2">
    <citation type="journal article" date="2015" name="Fish Shellfish Immunol.">
        <title>Early steps in the European eel (Anguilla anguilla)-Vibrio vulnificus interaction in the gills: Role of the RtxA13 toxin.</title>
        <authorList>
            <person name="Callol A."/>
            <person name="Pajuelo D."/>
            <person name="Ebbesson L."/>
            <person name="Teles M."/>
            <person name="MacKenzie S."/>
            <person name="Amaro C."/>
        </authorList>
    </citation>
    <scope>NUCLEOTIDE SEQUENCE</scope>
</reference>
<accession>A0A0E9Q9T1</accession>
<organism evidence="2">
    <name type="scientific">Anguilla anguilla</name>
    <name type="common">European freshwater eel</name>
    <name type="synonym">Muraena anguilla</name>
    <dbReference type="NCBI Taxonomy" id="7936"/>
    <lineage>
        <taxon>Eukaryota</taxon>
        <taxon>Metazoa</taxon>
        <taxon>Chordata</taxon>
        <taxon>Craniata</taxon>
        <taxon>Vertebrata</taxon>
        <taxon>Euteleostomi</taxon>
        <taxon>Actinopterygii</taxon>
        <taxon>Neopterygii</taxon>
        <taxon>Teleostei</taxon>
        <taxon>Anguilliformes</taxon>
        <taxon>Anguillidae</taxon>
        <taxon>Anguilla</taxon>
    </lineage>
</organism>
<feature type="chain" id="PRO_5002431303" evidence="1">
    <location>
        <begin position="19"/>
        <end position="43"/>
    </location>
</feature>
<keyword evidence="1" id="KW-0732">Signal</keyword>
<name>A0A0E9Q9T1_ANGAN</name>
<sequence>MLLLHKYGLLCVHVGVNACVSQWSAPVESNATRLLCRLYQSLG</sequence>
<feature type="signal peptide" evidence="1">
    <location>
        <begin position="1"/>
        <end position="18"/>
    </location>
</feature>
<evidence type="ECO:0000256" key="1">
    <source>
        <dbReference type="SAM" id="SignalP"/>
    </source>
</evidence>
<dbReference type="EMBL" id="GBXM01095315">
    <property type="protein sequence ID" value="JAH13262.1"/>
    <property type="molecule type" value="Transcribed_RNA"/>
</dbReference>
<dbReference type="AlphaFoldDB" id="A0A0E9Q9T1"/>
<evidence type="ECO:0000313" key="2">
    <source>
        <dbReference type="EMBL" id="JAH13262.1"/>
    </source>
</evidence>
<proteinExistence type="predicted"/>